<dbReference type="EMBL" id="JBHRSL010000006">
    <property type="protein sequence ID" value="MFC3051992.1"/>
    <property type="molecule type" value="Genomic_DNA"/>
</dbReference>
<evidence type="ECO:0000256" key="1">
    <source>
        <dbReference type="ARBA" id="ARBA00009570"/>
    </source>
</evidence>
<proteinExistence type="inferred from homology"/>
<gene>
    <name evidence="3" type="ORF">ACFOKA_08745</name>
</gene>
<keyword evidence="3" id="KW-0223">Dioxygenase</keyword>
<evidence type="ECO:0000313" key="3">
    <source>
        <dbReference type="EMBL" id="MFC3051992.1"/>
    </source>
</evidence>
<protein>
    <submittedName>
        <fullName evidence="3">Aromatic-ring-hydroxylating dioxygenase subunit beta</fullName>
    </submittedName>
</protein>
<comment type="caution">
    <text evidence="3">The sequence shown here is derived from an EMBL/GenBank/DDBJ whole genome shotgun (WGS) entry which is preliminary data.</text>
</comment>
<dbReference type="Proteomes" id="UP001595444">
    <property type="component" value="Unassembled WGS sequence"/>
</dbReference>
<dbReference type="RefSeq" id="WP_194215407.1">
    <property type="nucleotide sequence ID" value="NZ_CP061205.1"/>
</dbReference>
<dbReference type="SUPFAM" id="SSF54427">
    <property type="entry name" value="NTF2-like"/>
    <property type="match status" value="1"/>
</dbReference>
<comment type="similarity">
    <text evidence="1">Belongs to the bacterial ring-hydroxylating dioxygenase beta subunit family.</text>
</comment>
<dbReference type="PANTHER" id="PTHR41534:SF2">
    <property type="entry name" value="3-PHENYLPROPIONATE_CINNAMIC ACID DIOXYGENASE SUBUNIT BETA"/>
    <property type="match status" value="1"/>
</dbReference>
<evidence type="ECO:0000313" key="4">
    <source>
        <dbReference type="Proteomes" id="UP001595444"/>
    </source>
</evidence>
<accession>A0ABV7D4A3</accession>
<evidence type="ECO:0000256" key="2">
    <source>
        <dbReference type="ARBA" id="ARBA00023002"/>
    </source>
</evidence>
<dbReference type="GO" id="GO:0051213">
    <property type="term" value="F:dioxygenase activity"/>
    <property type="evidence" value="ECO:0007669"/>
    <property type="project" value="UniProtKB-KW"/>
</dbReference>
<dbReference type="InterPro" id="IPR032710">
    <property type="entry name" value="NTF2-like_dom_sf"/>
</dbReference>
<dbReference type="PANTHER" id="PTHR41534">
    <property type="entry name" value="BLR3401 PROTEIN"/>
    <property type="match status" value="1"/>
</dbReference>
<keyword evidence="4" id="KW-1185">Reference proteome</keyword>
<keyword evidence="2" id="KW-0560">Oxidoreductase</keyword>
<dbReference type="InterPro" id="IPR000391">
    <property type="entry name" value="Rng_hydr_dOase-bsu"/>
</dbReference>
<dbReference type="Pfam" id="PF00866">
    <property type="entry name" value="Ring_hydroxyl_B"/>
    <property type="match status" value="1"/>
</dbReference>
<dbReference type="Gene3D" id="3.10.450.50">
    <property type="match status" value="1"/>
</dbReference>
<name>A0ABV7D4A3_9PROT</name>
<organism evidence="3 4">
    <name type="scientific">Kordiimonas pumila</name>
    <dbReference type="NCBI Taxonomy" id="2161677"/>
    <lineage>
        <taxon>Bacteria</taxon>
        <taxon>Pseudomonadati</taxon>
        <taxon>Pseudomonadota</taxon>
        <taxon>Alphaproteobacteria</taxon>
        <taxon>Kordiimonadales</taxon>
        <taxon>Kordiimonadaceae</taxon>
        <taxon>Kordiimonas</taxon>
    </lineage>
</organism>
<sequence length="159" mass="18149">MTQKITLEEAAALLWQEADLLDHREYDAWLNLWSDDGIYVVPIEKGVEDFANRLNYAYDDGEMRRMRVARLKSSYSMSAIAAADTIRTVSRFVVTGERSNEIDIRAAQILVEYRRDKTRPIAANVDVTVRRTENGLKLVKKVIWLAHSEEAVSGVGYLL</sequence>
<reference evidence="4" key="1">
    <citation type="journal article" date="2019" name="Int. J. Syst. Evol. Microbiol.">
        <title>The Global Catalogue of Microorganisms (GCM) 10K type strain sequencing project: providing services to taxonomists for standard genome sequencing and annotation.</title>
        <authorList>
            <consortium name="The Broad Institute Genomics Platform"/>
            <consortium name="The Broad Institute Genome Sequencing Center for Infectious Disease"/>
            <person name="Wu L."/>
            <person name="Ma J."/>
        </authorList>
    </citation>
    <scope>NUCLEOTIDE SEQUENCE [LARGE SCALE GENOMIC DNA]</scope>
    <source>
        <strain evidence="4">KCTC 62164</strain>
    </source>
</reference>